<dbReference type="FunFam" id="1.25.40.410:FF:000004">
    <property type="entry name" value="Dedicator of cytokinesis protein 1"/>
    <property type="match status" value="1"/>
</dbReference>
<dbReference type="Pfam" id="PF20422">
    <property type="entry name" value="DHR-2_Lobe_B"/>
    <property type="match status" value="1"/>
</dbReference>
<dbReference type="InterPro" id="IPR043162">
    <property type="entry name" value="DOCK_C_lobe_C"/>
</dbReference>
<comment type="similarity">
    <text evidence="7">Belongs to the DOCK family.</text>
</comment>
<organism evidence="10 11">
    <name type="scientific">Sander lucioperca</name>
    <name type="common">Pike-perch</name>
    <name type="synonym">Perca lucioperca</name>
    <dbReference type="NCBI Taxonomy" id="283035"/>
    <lineage>
        <taxon>Eukaryota</taxon>
        <taxon>Metazoa</taxon>
        <taxon>Chordata</taxon>
        <taxon>Craniata</taxon>
        <taxon>Vertebrata</taxon>
        <taxon>Euteleostomi</taxon>
        <taxon>Actinopterygii</taxon>
        <taxon>Neopterygii</taxon>
        <taxon>Teleostei</taxon>
        <taxon>Neoteleostei</taxon>
        <taxon>Acanthomorphata</taxon>
        <taxon>Eupercaria</taxon>
        <taxon>Perciformes</taxon>
        <taxon>Percoidei</taxon>
        <taxon>Percidae</taxon>
        <taxon>Luciopercinae</taxon>
        <taxon>Sander</taxon>
    </lineage>
</organism>
<dbReference type="GO" id="GO:0007264">
    <property type="term" value="P:small GTPase-mediated signal transduction"/>
    <property type="evidence" value="ECO:0007669"/>
    <property type="project" value="InterPro"/>
</dbReference>
<dbReference type="InterPro" id="IPR042455">
    <property type="entry name" value="DOCK_N_sub1"/>
</dbReference>
<dbReference type="Pfam" id="PF16172">
    <property type="entry name" value="DOCK_N"/>
    <property type="match status" value="1"/>
</dbReference>
<evidence type="ECO:0000256" key="4">
    <source>
        <dbReference type="ARBA" id="ARBA00022553"/>
    </source>
</evidence>
<dbReference type="Ensembl" id="ENSSLUT00000043023.1">
    <property type="protein sequence ID" value="ENSSLUP00000041701.1"/>
    <property type="gene ID" value="ENSSLUG00000018199.1"/>
</dbReference>
<dbReference type="InterPro" id="IPR046770">
    <property type="entry name" value="DOCKER_Lobe_B"/>
</dbReference>
<dbReference type="InterPro" id="IPR056372">
    <property type="entry name" value="TPR_DOCK"/>
</dbReference>
<keyword evidence="4" id="KW-0597">Phosphoprotein</keyword>
<dbReference type="GO" id="GO:0007520">
    <property type="term" value="P:myoblast fusion"/>
    <property type="evidence" value="ECO:0007669"/>
    <property type="project" value="TreeGrafter"/>
</dbReference>
<keyword evidence="3" id="KW-0963">Cytoplasm</keyword>
<dbReference type="GO" id="GO:0031267">
    <property type="term" value="F:small GTPase binding"/>
    <property type="evidence" value="ECO:0007669"/>
    <property type="project" value="TreeGrafter"/>
</dbReference>
<dbReference type="GO" id="GO:0016477">
    <property type="term" value="P:cell migration"/>
    <property type="evidence" value="ECO:0007669"/>
    <property type="project" value="TreeGrafter"/>
</dbReference>
<proteinExistence type="inferred from homology"/>
<evidence type="ECO:0000313" key="10">
    <source>
        <dbReference type="Ensembl" id="ENSSLUP00000041701.1"/>
    </source>
</evidence>
<dbReference type="Proteomes" id="UP000694568">
    <property type="component" value="Unplaced"/>
</dbReference>
<evidence type="ECO:0000256" key="6">
    <source>
        <dbReference type="ARBA" id="ARBA00023136"/>
    </source>
</evidence>
<dbReference type="PANTHER" id="PTHR45653:SF3">
    <property type="entry name" value="DEDICATOR OF CYTOKINESIS PROTEIN 5"/>
    <property type="match status" value="1"/>
</dbReference>
<dbReference type="GO" id="GO:0005737">
    <property type="term" value="C:cytoplasm"/>
    <property type="evidence" value="ECO:0007669"/>
    <property type="project" value="UniProtKB-SubCell"/>
</dbReference>
<keyword evidence="6" id="KW-0472">Membrane</keyword>
<dbReference type="Pfam" id="PF06920">
    <property type="entry name" value="DHR-2_Lobe_A"/>
    <property type="match status" value="1"/>
</dbReference>
<reference evidence="10" key="1">
    <citation type="submission" date="2025-08" db="UniProtKB">
        <authorList>
            <consortium name="Ensembl"/>
        </authorList>
    </citation>
    <scope>IDENTIFICATION</scope>
</reference>
<reference evidence="10" key="2">
    <citation type="submission" date="2025-09" db="UniProtKB">
        <authorList>
            <consortium name="Ensembl"/>
        </authorList>
    </citation>
    <scope>IDENTIFICATION</scope>
</reference>
<feature type="domain" description="DOCKER" evidence="9">
    <location>
        <begin position="975"/>
        <end position="1386"/>
    </location>
</feature>
<name>A0A8C9ZQ03_SANLU</name>
<evidence type="ECO:0000256" key="3">
    <source>
        <dbReference type="ARBA" id="ARBA00022490"/>
    </source>
</evidence>
<dbReference type="InterPro" id="IPR027007">
    <property type="entry name" value="C2_DOCK-type_domain"/>
</dbReference>
<dbReference type="Gene3D" id="1.20.1270.350">
    <property type="entry name" value="Dedicator of cytokinesis N-terminal subdomain"/>
    <property type="match status" value="1"/>
</dbReference>
<dbReference type="FunFam" id="1.20.1270.350:FF:000001">
    <property type="entry name" value="dedicator of cytokinesis protein 4"/>
    <property type="match status" value="1"/>
</dbReference>
<dbReference type="FunFam" id="1.20.58.740:FF:000004">
    <property type="entry name" value="Dedicator of cytokinesis protein 1"/>
    <property type="match status" value="1"/>
</dbReference>
<evidence type="ECO:0000256" key="2">
    <source>
        <dbReference type="ARBA" id="ARBA00004496"/>
    </source>
</evidence>
<keyword evidence="5" id="KW-0344">Guanine-nucleotide releasing factor</keyword>
<dbReference type="InterPro" id="IPR026791">
    <property type="entry name" value="DOCK"/>
</dbReference>
<gene>
    <name evidence="10" type="primary">dock5</name>
</gene>
<dbReference type="FunFam" id="2.60.40.150:FF:000044">
    <property type="entry name" value="dedicator of cytokinesis protein 1"/>
    <property type="match status" value="1"/>
</dbReference>
<dbReference type="Gene3D" id="1.25.40.410">
    <property type="match status" value="1"/>
</dbReference>
<protein>
    <submittedName>
        <fullName evidence="10">Dedicator of cytokinesis 5</fullName>
    </submittedName>
</protein>
<dbReference type="Pfam" id="PF14429">
    <property type="entry name" value="DOCK-C2"/>
    <property type="match status" value="1"/>
</dbReference>
<evidence type="ECO:0000256" key="5">
    <source>
        <dbReference type="ARBA" id="ARBA00022658"/>
    </source>
</evidence>
<keyword evidence="11" id="KW-1185">Reference proteome</keyword>
<dbReference type="PROSITE" id="PS51651">
    <property type="entry name" value="DOCKER"/>
    <property type="match status" value="1"/>
</dbReference>
<dbReference type="Gene3D" id="1.20.58.740">
    <property type="match status" value="1"/>
</dbReference>
<dbReference type="GeneTree" id="ENSGT00940000157734"/>
<dbReference type="Gene3D" id="2.60.40.150">
    <property type="entry name" value="C2 domain"/>
    <property type="match status" value="1"/>
</dbReference>
<dbReference type="InterPro" id="IPR027357">
    <property type="entry name" value="DOCKER_dom"/>
</dbReference>
<accession>A0A8C9ZQ03</accession>
<dbReference type="PROSITE" id="PS51650">
    <property type="entry name" value="C2_DOCK"/>
    <property type="match status" value="1"/>
</dbReference>
<sequence>MHLSLYKLCDMIFERWATFPIPFYYSLLVAGSQQEIVIPADIPLVQELGATLREWAQIWHKLYVANKTTLFRGVQQMAYSLIEYRSQIVSGTLPKDDLVELKKKVTAKIDYGNRILGLDLVVRDEAGNTLDPDRTSTVSLFRAHETASRSVDDRIQEEKTRQQNLEMRRQTLFSTVHTYSLLMNLKNFVCNIGEDAELLMSLYDPDQSEFISENFLVRWDSMGMPKEIEKLNNLPALFTDLSSSDLMRLRLFLVCQIIRVGSMELKEGKKHTGGLRRPFGVAVMDITDIAHGKTDDEDKQHFIPFQQSTVWVLLVSASLNFFACLPAGLFVTLKLLPGDLAQVRKDYPHFVDRSTAIVRKMGFPEIILPGIVRNDIYVTLLQGEFDRGKKKTPKNVEVILSVTERICKVIFPGAGYDGITEYKSVIYYQVKQPCWNETVKVTIPIEDVCHCHLRMMFRHRSSQDSRDKSEKPFGMAFVRLMRGDGTTLKDGRHELIVYKVDVKKAEDAKVYLTLPATWAEVEEKEKQTGKQFHHSGVIPVTKDSFQISSLTCSTKLTQNVDLLGLLNWRSNPEDLDQILQRLMEVEGGEIVKFLQDTLDALFNIMMETSEKETYDTLVFNALVFIITLIGDIKFQHFNPVLETYIDKHFSATLAYMKLTKVLNYYVGHAEEPVLTERLYAALKALKYLFRFIVQSRGHYLACMTAILKQMDDRHYAHYISTFKTRQDIVDFLMETFIMFKDLMGDVFAADWMIMNLVQMQVFLRAINQYSDVLNMYFLDKAHFELELWNNYFHLTVAFLTHKTLQLESFSQEKRNKILNKYGDMRKSIGFKIRDMWYNLGPHKMKFIPAMVGPILKVTLVPEPELRKATLPIFFDMMQCEHNFSPGRTFEMFENELITKLDQEVEGGRGDEQYKVLLEKTLLEHCRRHRFLSQSGEELALLLSSLLENLLAYRTITHDESPEHRMSCTVNVLNFYKEKKREDIYIRYLYKLRDLHLDCENYTEASYTMILHAELLEWSDKPCAPHLIPGHEKHVWTQQELKERLFLEIISYLDKGKMWEKAIELGKQLAKMHESHMFDFMELSQLLKKQAQFYQNIMHAMRPQPEYFAVGYYGLGFPSFLRNKMFIFRGKEYEWLEDFSLKLLSQFPNAVRMTSTARPGDNISNSPGQHIQCFTVKPVLTVPHQFKDKGVPEQILNYYRTNEVDKFQYSRPFRKGEKDPDNEFATMWIERTTFITAYRFPGILKWFEVKSVSVEEISPLANAVETMEMANEKLSNLVQQQACDRSLSINPLSMMLSGIVDPAVMGGFSNYEKAFFTDTYIQNHPEDHERIEVLKQLIALQIPLLADGIRIHGEKTTEQLKPLHNRLVTCFQDLREKVEKHYGVITLVRCQPQTQFNVRGCQIKLLALPPSYQTLLIQSRVSARHPQTVPPAFPPKSQSPGILSLLPLSTFPPCLVLSDIVLPSLQRLLSANTDDFFFCLKYKKMSL</sequence>
<dbReference type="Pfam" id="PF20421">
    <property type="entry name" value="DHR-2_Lobe_C"/>
    <property type="match status" value="1"/>
</dbReference>
<feature type="domain" description="C2 DOCK-type" evidence="8">
    <location>
        <begin position="373"/>
        <end position="552"/>
    </location>
</feature>
<dbReference type="PANTHER" id="PTHR45653">
    <property type="entry name" value="DEDICATOR OF CYTOKINESIS"/>
    <property type="match status" value="1"/>
</dbReference>
<dbReference type="InterPro" id="IPR046769">
    <property type="entry name" value="DOCKER_Lobe_A"/>
</dbReference>
<evidence type="ECO:0000256" key="1">
    <source>
        <dbReference type="ARBA" id="ARBA00004370"/>
    </source>
</evidence>
<dbReference type="GO" id="GO:0005886">
    <property type="term" value="C:plasma membrane"/>
    <property type="evidence" value="ECO:0007669"/>
    <property type="project" value="TreeGrafter"/>
</dbReference>
<evidence type="ECO:0000256" key="7">
    <source>
        <dbReference type="PROSITE-ProRule" id="PRU00983"/>
    </source>
</evidence>
<dbReference type="GO" id="GO:0005085">
    <property type="term" value="F:guanyl-nucleotide exchange factor activity"/>
    <property type="evidence" value="ECO:0007669"/>
    <property type="project" value="UniProtKB-KW"/>
</dbReference>
<dbReference type="InterPro" id="IPR046773">
    <property type="entry name" value="DOCKER_Lobe_C"/>
</dbReference>
<dbReference type="Pfam" id="PF23554">
    <property type="entry name" value="TPR_DOCK"/>
    <property type="match status" value="1"/>
</dbReference>
<dbReference type="InterPro" id="IPR035892">
    <property type="entry name" value="C2_domain_sf"/>
</dbReference>
<comment type="subcellular location">
    <subcellularLocation>
        <location evidence="2">Cytoplasm</location>
    </subcellularLocation>
    <subcellularLocation>
        <location evidence="1">Membrane</location>
    </subcellularLocation>
</comment>
<evidence type="ECO:0000259" key="9">
    <source>
        <dbReference type="PROSITE" id="PS51651"/>
    </source>
</evidence>
<evidence type="ECO:0000259" key="8">
    <source>
        <dbReference type="PROSITE" id="PS51650"/>
    </source>
</evidence>
<dbReference type="InterPro" id="IPR043161">
    <property type="entry name" value="DOCK_C_lobe_A"/>
</dbReference>
<dbReference type="InterPro" id="IPR032376">
    <property type="entry name" value="DOCK_N"/>
</dbReference>
<evidence type="ECO:0000313" key="11">
    <source>
        <dbReference type="Proteomes" id="UP000694568"/>
    </source>
</evidence>